<sequence>MSKAKKLHDEAPDGISDTVPVAKDDPALADMMPDEEPIAAQRTVEEVLAEKEAEREARTVPVDQSAEESLVIGADAQFARLPHPEMAPEHLDISNPQTAGVISTMRSEIDKLKREVNQVKTQANTQDGVTDGKSGGYPWQYFKKAEKEGDPESGWVVCAPGGKTQSGHQAVGAFVRS</sequence>
<dbReference type="EMBL" id="LAZR01033832">
    <property type="protein sequence ID" value="KKL46998.1"/>
    <property type="molecule type" value="Genomic_DNA"/>
</dbReference>
<comment type="caution">
    <text evidence="2">The sequence shown here is derived from an EMBL/GenBank/DDBJ whole genome shotgun (WGS) entry which is preliminary data.</text>
</comment>
<evidence type="ECO:0000313" key="2">
    <source>
        <dbReference type="EMBL" id="KKL46998.1"/>
    </source>
</evidence>
<evidence type="ECO:0000256" key="1">
    <source>
        <dbReference type="SAM" id="MobiDB-lite"/>
    </source>
</evidence>
<protein>
    <submittedName>
        <fullName evidence="2">Uncharacterized protein</fullName>
    </submittedName>
</protein>
<feature type="non-terminal residue" evidence="2">
    <location>
        <position position="177"/>
    </location>
</feature>
<name>A0A0F9CC76_9ZZZZ</name>
<feature type="region of interest" description="Disordered" evidence="1">
    <location>
        <begin position="49"/>
        <end position="68"/>
    </location>
</feature>
<feature type="region of interest" description="Disordered" evidence="1">
    <location>
        <begin position="1"/>
        <end position="29"/>
    </location>
</feature>
<accession>A0A0F9CC76</accession>
<proteinExistence type="predicted"/>
<organism evidence="2">
    <name type="scientific">marine sediment metagenome</name>
    <dbReference type="NCBI Taxonomy" id="412755"/>
    <lineage>
        <taxon>unclassified sequences</taxon>
        <taxon>metagenomes</taxon>
        <taxon>ecological metagenomes</taxon>
    </lineage>
</organism>
<dbReference type="AlphaFoldDB" id="A0A0F9CC76"/>
<reference evidence="2" key="1">
    <citation type="journal article" date="2015" name="Nature">
        <title>Complex archaea that bridge the gap between prokaryotes and eukaryotes.</title>
        <authorList>
            <person name="Spang A."/>
            <person name="Saw J.H."/>
            <person name="Jorgensen S.L."/>
            <person name="Zaremba-Niedzwiedzka K."/>
            <person name="Martijn J."/>
            <person name="Lind A.E."/>
            <person name="van Eijk R."/>
            <person name="Schleper C."/>
            <person name="Guy L."/>
            <person name="Ettema T.J."/>
        </authorList>
    </citation>
    <scope>NUCLEOTIDE SEQUENCE</scope>
</reference>
<gene>
    <name evidence="2" type="ORF">LCGC14_2339980</name>
</gene>
<feature type="compositionally biased region" description="Basic and acidic residues" evidence="1">
    <location>
        <begin position="49"/>
        <end position="58"/>
    </location>
</feature>